<evidence type="ECO:0000256" key="2">
    <source>
        <dbReference type="ARBA" id="ARBA00009160"/>
    </source>
</evidence>
<evidence type="ECO:0000256" key="5">
    <source>
        <dbReference type="ARBA" id="ARBA00023136"/>
    </source>
</evidence>
<keyword evidence="5" id="KW-0472">Membrane</keyword>
<comment type="similarity">
    <text evidence="2">Belongs to the FUN14 family.</text>
</comment>
<keyword evidence="7" id="KW-1185">Reference proteome</keyword>
<dbReference type="PANTHER" id="PTHR21346:SF0">
    <property type="entry name" value="RE45833P"/>
    <property type="match status" value="1"/>
</dbReference>
<dbReference type="OMA" id="KWANKTA"/>
<dbReference type="Proteomes" id="UP000887568">
    <property type="component" value="Unplaced"/>
</dbReference>
<evidence type="ECO:0000313" key="7">
    <source>
        <dbReference type="Proteomes" id="UP000887568"/>
    </source>
</evidence>
<dbReference type="GO" id="GO:0000422">
    <property type="term" value="P:autophagy of mitochondrion"/>
    <property type="evidence" value="ECO:0007669"/>
    <property type="project" value="TreeGrafter"/>
</dbReference>
<dbReference type="GO" id="GO:0005741">
    <property type="term" value="C:mitochondrial outer membrane"/>
    <property type="evidence" value="ECO:0007669"/>
    <property type="project" value="UniProtKB-SubCell"/>
</dbReference>
<dbReference type="AlphaFoldDB" id="A0A913ZEE0"/>
<dbReference type="EnsemblMetazoa" id="XM_038194229.1">
    <property type="protein sequence ID" value="XP_038050157.1"/>
    <property type="gene ID" value="LOC119723526"/>
</dbReference>
<evidence type="ECO:0000256" key="4">
    <source>
        <dbReference type="ARBA" id="ARBA00022989"/>
    </source>
</evidence>
<name>A0A913ZEE0_PATMI</name>
<evidence type="ECO:0008006" key="8">
    <source>
        <dbReference type="Google" id="ProtNLM"/>
    </source>
</evidence>
<keyword evidence="4" id="KW-1133">Transmembrane helix</keyword>
<organism evidence="6 7">
    <name type="scientific">Patiria miniata</name>
    <name type="common">Bat star</name>
    <name type="synonym">Asterina miniata</name>
    <dbReference type="NCBI Taxonomy" id="46514"/>
    <lineage>
        <taxon>Eukaryota</taxon>
        <taxon>Metazoa</taxon>
        <taxon>Echinodermata</taxon>
        <taxon>Eleutherozoa</taxon>
        <taxon>Asterozoa</taxon>
        <taxon>Asteroidea</taxon>
        <taxon>Valvatacea</taxon>
        <taxon>Valvatida</taxon>
        <taxon>Asterinidae</taxon>
        <taxon>Patiria</taxon>
    </lineage>
</organism>
<dbReference type="GeneID" id="119723526"/>
<comment type="subcellular location">
    <subcellularLocation>
        <location evidence="1">Mitochondrion outer membrane</location>
        <topology evidence="1">Multi-pass membrane protein</topology>
    </subcellularLocation>
</comment>
<proteinExistence type="inferred from homology"/>
<reference evidence="6" key="1">
    <citation type="submission" date="2022-11" db="UniProtKB">
        <authorList>
            <consortium name="EnsemblMetazoa"/>
        </authorList>
    </citation>
    <scope>IDENTIFICATION</scope>
</reference>
<accession>A0A913ZEE0</accession>
<dbReference type="PANTHER" id="PTHR21346">
    <property type="entry name" value="FUN14 DOMAIN CONTAINING"/>
    <property type="match status" value="1"/>
</dbReference>
<keyword evidence="3" id="KW-0812">Transmembrane</keyword>
<dbReference type="OrthoDB" id="163794at2759"/>
<dbReference type="Pfam" id="PF04930">
    <property type="entry name" value="FUN14"/>
    <property type="match status" value="1"/>
</dbReference>
<dbReference type="RefSeq" id="XP_038050157.1">
    <property type="nucleotide sequence ID" value="XM_038194229.1"/>
</dbReference>
<evidence type="ECO:0000256" key="3">
    <source>
        <dbReference type="ARBA" id="ARBA00022692"/>
    </source>
</evidence>
<sequence>MASAAGDNNAGIDDSMFEILDVAETGRNWLEKALDGELSKKSVPVQVAIGGSAGWVAGYLFQKVGKAAATAVGGGLLVVLIGYHTGHIKINWKQFEKDINKTKAKVESQVQQNASYISTFAHQVKQLGRKNLVISGGFGAGFLLGMAM</sequence>
<evidence type="ECO:0000313" key="6">
    <source>
        <dbReference type="EnsemblMetazoa" id="XP_038050157.1"/>
    </source>
</evidence>
<protein>
    <recommendedName>
        <fullName evidence="8">FUN14 domain-containing protein 1</fullName>
    </recommendedName>
</protein>
<evidence type="ECO:0000256" key="1">
    <source>
        <dbReference type="ARBA" id="ARBA00004374"/>
    </source>
</evidence>
<dbReference type="InterPro" id="IPR007014">
    <property type="entry name" value="FUN14"/>
</dbReference>